<keyword evidence="7" id="KW-1185">Reference proteome</keyword>
<dbReference type="GO" id="GO:0006313">
    <property type="term" value="P:DNA transposition"/>
    <property type="evidence" value="ECO:0007669"/>
    <property type="project" value="InterPro"/>
</dbReference>
<gene>
    <name evidence="6" type="ORF">DW099_19600</name>
</gene>
<proteinExistence type="inferred from homology"/>
<evidence type="ECO:0000256" key="3">
    <source>
        <dbReference type="ARBA" id="ARBA00023125"/>
    </source>
</evidence>
<evidence type="ECO:0000313" key="7">
    <source>
        <dbReference type="Proteomes" id="UP000284841"/>
    </source>
</evidence>
<dbReference type="InterPro" id="IPR018247">
    <property type="entry name" value="EF_Hand_1_Ca_BS"/>
</dbReference>
<dbReference type="Proteomes" id="UP000284841">
    <property type="component" value="Unassembled WGS sequence"/>
</dbReference>
<keyword evidence="3" id="KW-0238">DNA-binding</keyword>
<reference evidence="6 7" key="1">
    <citation type="submission" date="2018-08" db="EMBL/GenBank/DDBJ databases">
        <title>A genome reference for cultivated species of the human gut microbiota.</title>
        <authorList>
            <person name="Zou Y."/>
            <person name="Xue W."/>
            <person name="Luo G."/>
        </authorList>
    </citation>
    <scope>NUCLEOTIDE SEQUENCE [LARGE SCALE GENOMIC DNA]</scope>
    <source>
        <strain evidence="6 7">AM07-24</strain>
    </source>
</reference>
<comment type="caution">
    <text evidence="6">The sequence shown here is derived from an EMBL/GenBank/DDBJ whole genome shotgun (WGS) entry which is preliminary data.</text>
</comment>
<evidence type="ECO:0000256" key="1">
    <source>
        <dbReference type="ARBA" id="ARBA00010075"/>
    </source>
</evidence>
<feature type="domain" description="Transposase IS4-like" evidence="5">
    <location>
        <begin position="108"/>
        <end position="364"/>
    </location>
</feature>
<evidence type="ECO:0000256" key="4">
    <source>
        <dbReference type="ARBA" id="ARBA00023172"/>
    </source>
</evidence>
<keyword evidence="4" id="KW-0233">DNA recombination</keyword>
<dbReference type="RefSeq" id="WP_118336744.1">
    <property type="nucleotide sequence ID" value="NZ_AP025567.1"/>
</dbReference>
<dbReference type="InterPro" id="IPR002559">
    <property type="entry name" value="Transposase_11"/>
</dbReference>
<dbReference type="AlphaFoldDB" id="A0A415DT40"/>
<dbReference type="Pfam" id="PF01609">
    <property type="entry name" value="DDE_Tnp_1"/>
    <property type="match status" value="1"/>
</dbReference>
<organism evidence="6 7">
    <name type="scientific">Emergencia timonensis</name>
    <dbReference type="NCBI Taxonomy" id="1776384"/>
    <lineage>
        <taxon>Bacteria</taxon>
        <taxon>Bacillati</taxon>
        <taxon>Bacillota</taxon>
        <taxon>Clostridia</taxon>
        <taxon>Peptostreptococcales</taxon>
        <taxon>Anaerovoracaceae</taxon>
        <taxon>Emergencia</taxon>
    </lineage>
</organism>
<dbReference type="GO" id="GO:0004803">
    <property type="term" value="F:transposase activity"/>
    <property type="evidence" value="ECO:0007669"/>
    <property type="project" value="InterPro"/>
</dbReference>
<evidence type="ECO:0000256" key="2">
    <source>
        <dbReference type="ARBA" id="ARBA00022578"/>
    </source>
</evidence>
<name>A0A415DT40_9FIRM</name>
<dbReference type="PANTHER" id="PTHR33258:SF1">
    <property type="entry name" value="TRANSPOSASE INSL FOR INSERTION SEQUENCE ELEMENT IS186A-RELATED"/>
    <property type="match status" value="1"/>
</dbReference>
<evidence type="ECO:0000313" key="6">
    <source>
        <dbReference type="EMBL" id="RHJ82767.1"/>
    </source>
</evidence>
<dbReference type="SUPFAM" id="SSF53098">
    <property type="entry name" value="Ribonuclease H-like"/>
    <property type="match status" value="1"/>
</dbReference>
<sequence>MKPEKIYEKIKLCIRQIESRREDHVIRSGKDFTRTRKISFYDCLMSVICMHGGTLFSEILEYFCRDNGGTGLPSVSAYLQQRAKIKRSAFEELFEATTNLDGQARHYHGYRLLAADGSDVQIPTNPKDRDTYFPGVNGQKPYNLIHLNALYDILSNTYQDVVVQDRYRWAEQAALSHMVDGSSIGNAIVIADRGYESYNVMAHIQEKGWRYLIRVKDINGNGIVSRLDLPDAEEFDICTDLRMTRKNSKEARELFKDRNHYRYVPPNSRLDYLPARSVYTEDAVFYRIPFRVVRFKIKEGQYETVVTNLPQGEFPAGMLKGLYAMRWGIETSFRALKYNVGMLCFHSLKKELVLQELFARLAFFNITACMSSVPLQQQSKRKYPYKVNVSNAVLICRKLFLDRIPPKTAYGLIVKSVVPIRNNRSFERKAHSRIAINFIYRIS</sequence>
<dbReference type="GO" id="GO:0003677">
    <property type="term" value="F:DNA binding"/>
    <property type="evidence" value="ECO:0007669"/>
    <property type="project" value="UniProtKB-KW"/>
</dbReference>
<dbReference type="PROSITE" id="PS00018">
    <property type="entry name" value="EF_HAND_1"/>
    <property type="match status" value="1"/>
</dbReference>
<keyword evidence="2" id="KW-0815">Transposition</keyword>
<dbReference type="EMBL" id="QRMS01000012">
    <property type="protein sequence ID" value="RHJ82767.1"/>
    <property type="molecule type" value="Genomic_DNA"/>
</dbReference>
<dbReference type="InterPro" id="IPR012337">
    <property type="entry name" value="RNaseH-like_sf"/>
</dbReference>
<accession>A0A415DT40</accession>
<dbReference type="OrthoDB" id="9794050at2"/>
<protein>
    <submittedName>
        <fullName evidence="6">IS4 family transposase</fullName>
    </submittedName>
</protein>
<dbReference type="Gene3D" id="3.90.350.10">
    <property type="entry name" value="Transposase Inhibitor Protein From Tn5, Chain A, domain 1"/>
    <property type="match status" value="1"/>
</dbReference>
<dbReference type="NCBIfam" id="NF033592">
    <property type="entry name" value="transpos_IS4_1"/>
    <property type="match status" value="1"/>
</dbReference>
<comment type="similarity">
    <text evidence="1">Belongs to the transposase 11 family.</text>
</comment>
<dbReference type="InterPro" id="IPR047952">
    <property type="entry name" value="Transpos_IS4"/>
</dbReference>
<dbReference type="PANTHER" id="PTHR33258">
    <property type="entry name" value="TRANSPOSASE INSL FOR INSERTION SEQUENCE ELEMENT IS186A-RELATED"/>
    <property type="match status" value="1"/>
</dbReference>
<evidence type="ECO:0000259" key="5">
    <source>
        <dbReference type="Pfam" id="PF01609"/>
    </source>
</evidence>